<reference evidence="2 3" key="1">
    <citation type="submission" date="2017-01" db="EMBL/GenBank/DDBJ databases">
        <title>Genome analysis of Paenibacillus selenitrireducens ES3-24.</title>
        <authorList>
            <person name="Xu D."/>
            <person name="Yao R."/>
            <person name="Zheng S."/>
        </authorList>
    </citation>
    <scope>NUCLEOTIDE SEQUENCE [LARGE SCALE GENOMIC DNA]</scope>
    <source>
        <strain evidence="2 3">ES3-24</strain>
    </source>
</reference>
<dbReference type="RefSeq" id="WP_078498309.1">
    <property type="nucleotide sequence ID" value="NZ_MSZX01000003.1"/>
</dbReference>
<evidence type="ECO:0000259" key="1">
    <source>
        <dbReference type="PROSITE" id="PS51186"/>
    </source>
</evidence>
<dbReference type="EMBL" id="MSZX01000003">
    <property type="protein sequence ID" value="OPA79311.1"/>
    <property type="molecule type" value="Genomic_DNA"/>
</dbReference>
<dbReference type="OrthoDB" id="3174529at2"/>
<protein>
    <recommendedName>
        <fullName evidence="1">N-acetyltransferase domain-containing protein</fullName>
    </recommendedName>
</protein>
<dbReference type="SUPFAM" id="SSF55729">
    <property type="entry name" value="Acyl-CoA N-acyltransferases (Nat)"/>
    <property type="match status" value="1"/>
</dbReference>
<sequence length="270" mass="30059">MLLQKVHARDIRLDHPEFMDQEVQFNLIHRITDSEDAHCIQSEQGNLVFAQTPGHNAWLWLTSDMPDEAKRKVLSSLIKQLEQSPLPGVSGDPATAALFAEMYAERNNVQGRPFMQLESYFCPTLKRPLNVPGSWRQATNQDVDTVAEFLAGFSNRAYGVTVSSASQRPNAEATIAGQNLYLWIVDDAPVSMANIAHRSPRHGRINAVYTPSEARKNGYASAIVAELCAMLRQEGLLPMLYADVNNPDSNKVYRNIGFVESGNILDIKFG</sequence>
<dbReference type="InterPro" id="IPR013653">
    <property type="entry name" value="GCN5-like_dom"/>
</dbReference>
<dbReference type="CDD" id="cd04301">
    <property type="entry name" value="NAT_SF"/>
    <property type="match status" value="1"/>
</dbReference>
<evidence type="ECO:0000313" key="3">
    <source>
        <dbReference type="Proteomes" id="UP000190188"/>
    </source>
</evidence>
<proteinExistence type="predicted"/>
<dbReference type="InterPro" id="IPR000182">
    <property type="entry name" value="GNAT_dom"/>
</dbReference>
<dbReference type="AlphaFoldDB" id="A0A1T2XHF2"/>
<name>A0A1T2XHF2_9BACL</name>
<dbReference type="STRING" id="1324314.BVG16_09495"/>
<gene>
    <name evidence="2" type="ORF">BVG16_09495</name>
</gene>
<dbReference type="PROSITE" id="PS51186">
    <property type="entry name" value="GNAT"/>
    <property type="match status" value="1"/>
</dbReference>
<dbReference type="InterPro" id="IPR016181">
    <property type="entry name" value="Acyl_CoA_acyltransferase"/>
</dbReference>
<dbReference type="Pfam" id="PF08445">
    <property type="entry name" value="FR47"/>
    <property type="match status" value="1"/>
</dbReference>
<accession>A0A1T2XHF2</accession>
<keyword evidence="3" id="KW-1185">Reference proteome</keyword>
<evidence type="ECO:0000313" key="2">
    <source>
        <dbReference type="EMBL" id="OPA79311.1"/>
    </source>
</evidence>
<dbReference type="GO" id="GO:0016747">
    <property type="term" value="F:acyltransferase activity, transferring groups other than amino-acyl groups"/>
    <property type="evidence" value="ECO:0007669"/>
    <property type="project" value="InterPro"/>
</dbReference>
<comment type="caution">
    <text evidence="2">The sequence shown here is derived from an EMBL/GenBank/DDBJ whole genome shotgun (WGS) entry which is preliminary data.</text>
</comment>
<dbReference type="Proteomes" id="UP000190188">
    <property type="component" value="Unassembled WGS sequence"/>
</dbReference>
<dbReference type="Gene3D" id="3.40.630.30">
    <property type="match status" value="1"/>
</dbReference>
<feature type="domain" description="N-acetyltransferase" evidence="1">
    <location>
        <begin position="133"/>
        <end position="270"/>
    </location>
</feature>
<organism evidence="2 3">
    <name type="scientific">Paenibacillus selenitireducens</name>
    <dbReference type="NCBI Taxonomy" id="1324314"/>
    <lineage>
        <taxon>Bacteria</taxon>
        <taxon>Bacillati</taxon>
        <taxon>Bacillota</taxon>
        <taxon>Bacilli</taxon>
        <taxon>Bacillales</taxon>
        <taxon>Paenibacillaceae</taxon>
        <taxon>Paenibacillus</taxon>
    </lineage>
</organism>